<evidence type="ECO:0000256" key="5">
    <source>
        <dbReference type="ARBA" id="ARBA00022842"/>
    </source>
</evidence>
<evidence type="ECO:0000256" key="7">
    <source>
        <dbReference type="SAM" id="MobiDB-lite"/>
    </source>
</evidence>
<reference evidence="9 10" key="1">
    <citation type="submission" date="2020-10" db="EMBL/GenBank/DDBJ databases">
        <title>Connecting structure to function with the recovery of over 1000 high-quality activated sludge metagenome-assembled genomes encoding full-length rRNA genes using long-read sequencing.</title>
        <authorList>
            <person name="Singleton C.M."/>
            <person name="Petriglieri F."/>
            <person name="Kristensen J.M."/>
            <person name="Kirkegaard R.H."/>
            <person name="Michaelsen T.Y."/>
            <person name="Andersen M.H."/>
            <person name="Karst S.M."/>
            <person name="Dueholm M.S."/>
            <person name="Nielsen P.H."/>
            <person name="Albertsen M."/>
        </authorList>
    </citation>
    <scope>NUCLEOTIDE SEQUENCE [LARGE SCALE GENOMIC DNA]</scope>
    <source>
        <strain evidence="9">Lyne_18-Q3-R50-59_MAXAC.006</strain>
    </source>
</reference>
<name>A0A936NCD4_9ACTN</name>
<dbReference type="PROSITE" id="PS51462">
    <property type="entry name" value="NUDIX"/>
    <property type="match status" value="1"/>
</dbReference>
<evidence type="ECO:0000256" key="2">
    <source>
        <dbReference type="ARBA" id="ARBA00001946"/>
    </source>
</evidence>
<proteinExistence type="predicted"/>
<evidence type="ECO:0000313" key="9">
    <source>
        <dbReference type="EMBL" id="MBK9297370.1"/>
    </source>
</evidence>
<feature type="region of interest" description="Disordered" evidence="7">
    <location>
        <begin position="1"/>
        <end position="22"/>
    </location>
</feature>
<evidence type="ECO:0000313" key="10">
    <source>
        <dbReference type="Proteomes" id="UP000727993"/>
    </source>
</evidence>
<sequence length="261" mass="28438">MSPGRTARQQLPRPQLWTPGAAAPWADLAPDRRSLSARAVRRRLGDGVLEQAPAVPPAHEGAAAVLAVLEPDAQGGLEVVITRRGERMRTHRGELSLPGGAQDPGETLVRTALREASEEVGLAHEDVDIVGRLFPLRTASSGRWIVPYVALAKNRPPVWAASPVEVEEVLHVPLAHLVTPGVFWEERWDFGGTSWPISFFDLGPDVIWGATAAMLRDLLARLLGVPVEPRQDSPLWLPPSETQRQPSTRPRTDPSPQSGRL</sequence>
<organism evidence="9 10">
    <name type="scientific">Candidatus Neomicrothrix subdominans</name>
    <dbReference type="NCBI Taxonomy" id="2954438"/>
    <lineage>
        <taxon>Bacteria</taxon>
        <taxon>Bacillati</taxon>
        <taxon>Actinomycetota</taxon>
        <taxon>Acidimicrobiia</taxon>
        <taxon>Acidimicrobiales</taxon>
        <taxon>Microthrixaceae</taxon>
        <taxon>Candidatus Neomicrothrix</taxon>
    </lineage>
</organism>
<comment type="caution">
    <text evidence="9">The sequence shown here is derived from an EMBL/GenBank/DDBJ whole genome shotgun (WGS) entry which is preliminary data.</text>
</comment>
<dbReference type="PROSITE" id="PS00893">
    <property type="entry name" value="NUDIX_BOX"/>
    <property type="match status" value="1"/>
</dbReference>
<dbReference type="InterPro" id="IPR020084">
    <property type="entry name" value="NUDIX_hydrolase_CS"/>
</dbReference>
<evidence type="ECO:0000256" key="4">
    <source>
        <dbReference type="ARBA" id="ARBA00022801"/>
    </source>
</evidence>
<comment type="cofactor">
    <cofactor evidence="1">
        <name>Mn(2+)</name>
        <dbReference type="ChEBI" id="CHEBI:29035"/>
    </cofactor>
</comment>
<evidence type="ECO:0000256" key="1">
    <source>
        <dbReference type="ARBA" id="ARBA00001936"/>
    </source>
</evidence>
<dbReference type="Gene3D" id="3.90.79.10">
    <property type="entry name" value="Nucleoside Triphosphate Pyrophosphohydrolase"/>
    <property type="match status" value="1"/>
</dbReference>
<dbReference type="Proteomes" id="UP000727993">
    <property type="component" value="Unassembled WGS sequence"/>
</dbReference>
<accession>A0A936NCD4</accession>
<dbReference type="EMBL" id="JADJZA010000007">
    <property type="protein sequence ID" value="MBK9297370.1"/>
    <property type="molecule type" value="Genomic_DNA"/>
</dbReference>
<keyword evidence="4" id="KW-0378">Hydrolase</keyword>
<evidence type="ECO:0000256" key="6">
    <source>
        <dbReference type="ARBA" id="ARBA00023211"/>
    </source>
</evidence>
<dbReference type="InterPro" id="IPR000086">
    <property type="entry name" value="NUDIX_hydrolase_dom"/>
</dbReference>
<protein>
    <submittedName>
        <fullName evidence="9">CoA pyrophosphatase</fullName>
    </submittedName>
</protein>
<dbReference type="InterPro" id="IPR045121">
    <property type="entry name" value="CoAse"/>
</dbReference>
<dbReference type="GO" id="GO:0046872">
    <property type="term" value="F:metal ion binding"/>
    <property type="evidence" value="ECO:0007669"/>
    <property type="project" value="UniProtKB-KW"/>
</dbReference>
<dbReference type="Pfam" id="PF00293">
    <property type="entry name" value="NUDIX"/>
    <property type="match status" value="1"/>
</dbReference>
<feature type="domain" description="Nudix hydrolase" evidence="8">
    <location>
        <begin position="57"/>
        <end position="198"/>
    </location>
</feature>
<dbReference type="SUPFAM" id="SSF55811">
    <property type="entry name" value="Nudix"/>
    <property type="match status" value="1"/>
</dbReference>
<dbReference type="CDD" id="cd03426">
    <property type="entry name" value="NUDIX_CoAse_Nudt7"/>
    <property type="match status" value="1"/>
</dbReference>
<gene>
    <name evidence="9" type="ORF">IPN02_11175</name>
</gene>
<evidence type="ECO:0000259" key="8">
    <source>
        <dbReference type="PROSITE" id="PS51462"/>
    </source>
</evidence>
<dbReference type="InterPro" id="IPR015797">
    <property type="entry name" value="NUDIX_hydrolase-like_dom_sf"/>
</dbReference>
<dbReference type="PANTHER" id="PTHR12992">
    <property type="entry name" value="NUDIX HYDROLASE"/>
    <property type="match status" value="1"/>
</dbReference>
<feature type="compositionally biased region" description="Polar residues" evidence="7">
    <location>
        <begin position="240"/>
        <end position="261"/>
    </location>
</feature>
<feature type="region of interest" description="Disordered" evidence="7">
    <location>
        <begin position="230"/>
        <end position="261"/>
    </location>
</feature>
<dbReference type="PANTHER" id="PTHR12992:SF11">
    <property type="entry name" value="MITOCHONDRIAL COENZYME A DIPHOSPHATASE NUDT8"/>
    <property type="match status" value="1"/>
</dbReference>
<dbReference type="GO" id="GO:0010945">
    <property type="term" value="F:coenzyme A diphosphatase activity"/>
    <property type="evidence" value="ECO:0007669"/>
    <property type="project" value="InterPro"/>
</dbReference>
<comment type="cofactor">
    <cofactor evidence="2">
        <name>Mg(2+)</name>
        <dbReference type="ChEBI" id="CHEBI:18420"/>
    </cofactor>
</comment>
<keyword evidence="6" id="KW-0464">Manganese</keyword>
<keyword evidence="3" id="KW-0479">Metal-binding</keyword>
<evidence type="ECO:0000256" key="3">
    <source>
        <dbReference type="ARBA" id="ARBA00022723"/>
    </source>
</evidence>
<keyword evidence="5" id="KW-0460">Magnesium</keyword>
<dbReference type="AlphaFoldDB" id="A0A936NCD4"/>